<dbReference type="GO" id="GO:0009450">
    <property type="term" value="P:gamma-aminobutyric acid catabolic process"/>
    <property type="evidence" value="ECO:0007669"/>
    <property type="project" value="TreeGrafter"/>
</dbReference>
<dbReference type="PANTHER" id="PTHR43353:SF5">
    <property type="entry name" value="SUCCINATE-SEMIALDEHYDE DEHYDROGENASE, MITOCHONDRIAL"/>
    <property type="match status" value="1"/>
</dbReference>
<organism evidence="4 5">
    <name type="scientific">Sinorhizobium sojae CCBAU 05684</name>
    <dbReference type="NCBI Taxonomy" id="716928"/>
    <lineage>
        <taxon>Bacteria</taxon>
        <taxon>Pseudomonadati</taxon>
        <taxon>Pseudomonadota</taxon>
        <taxon>Alphaproteobacteria</taxon>
        <taxon>Hyphomicrobiales</taxon>
        <taxon>Rhizobiaceae</taxon>
        <taxon>Sinorhizobium/Ensifer group</taxon>
        <taxon>Sinorhizobium</taxon>
    </lineage>
</organism>
<dbReference type="InterPro" id="IPR016163">
    <property type="entry name" value="Ald_DH_C"/>
</dbReference>
<keyword evidence="5" id="KW-1185">Reference proteome</keyword>
<protein>
    <submittedName>
        <fullName evidence="4">2-ketoglutaric semialdehyde dehydrogenase</fullName>
    </submittedName>
</protein>
<dbReference type="InterPro" id="IPR016161">
    <property type="entry name" value="Ald_DH/histidinol_DH"/>
</dbReference>
<geneLocation type="plasmid" evidence="5">
    <name>psj05684b</name>
</geneLocation>
<dbReference type="GO" id="GO:0004777">
    <property type="term" value="F:succinate-semialdehyde dehydrogenase (NAD+) activity"/>
    <property type="evidence" value="ECO:0007669"/>
    <property type="project" value="TreeGrafter"/>
</dbReference>
<dbReference type="KEGG" id="esj:SJ05684_b52410"/>
<evidence type="ECO:0000313" key="4">
    <source>
        <dbReference type="EMBL" id="ASY66223.1"/>
    </source>
</evidence>
<dbReference type="InterPro" id="IPR016160">
    <property type="entry name" value="Ald_DH_CS_CYS"/>
</dbReference>
<dbReference type="PROSITE" id="PS00070">
    <property type="entry name" value="ALDEHYDE_DEHYDR_CYS"/>
    <property type="match status" value="1"/>
</dbReference>
<dbReference type="FunFam" id="3.40.605.10:FF:000033">
    <property type="entry name" value="NAD-dependent succinate-semialdehyde dehydrogenase"/>
    <property type="match status" value="1"/>
</dbReference>
<dbReference type="InterPro" id="IPR050740">
    <property type="entry name" value="Aldehyde_DH_Superfamily"/>
</dbReference>
<evidence type="ECO:0000259" key="3">
    <source>
        <dbReference type="Pfam" id="PF00171"/>
    </source>
</evidence>
<dbReference type="CDD" id="cd07103">
    <property type="entry name" value="ALDH_F5_SSADH_GabD"/>
    <property type="match status" value="1"/>
</dbReference>
<gene>
    <name evidence="4" type="ORF">SJ05684_b52410</name>
</gene>
<dbReference type="PANTHER" id="PTHR43353">
    <property type="entry name" value="SUCCINATE-SEMIALDEHYDE DEHYDROGENASE, MITOCHONDRIAL"/>
    <property type="match status" value="1"/>
</dbReference>
<dbReference type="FunFam" id="3.40.309.10:FF:000009">
    <property type="entry name" value="Aldehyde dehydrogenase A"/>
    <property type="match status" value="1"/>
</dbReference>
<comment type="similarity">
    <text evidence="1">Belongs to the aldehyde dehydrogenase family.</text>
</comment>
<sequence length="488" mass="51730">MGTDFRASEKVMSEYPQTHLYIGGIWRDGSKERLSIVNPASDEVIGTVANAGRDDLDEALATAATGFTAWSRISAFERAKLLHKAAQSLRDRVETIATIMTLEQGKPVAESKTETLAAADMIDWFAEEARRAYGRVVPSRSVNVRQVVVKEPVGPVAAFSPWNFPLNQAVRKVAAGLAAGCSVILKGPEETPASCAELVRAFADANLPAGALNLVFGIPADISNHLIPHPVIRKVSFTGSTSVGKQLAALAGAYMKRVTMELGGHAPAIVFDDADVDLAVRILAGAKFRNAGQVCVAPTRFLIQEKIYARFLDCFVKAAEAVKVGNGLDSGTTMGPLANGRRLEAMDLLVTDAVSRGGKVATGAKRIGNRGNFYKPTVLTDVPLSALVLNEEPFGPIAVVSSFSTYDAAITEANRLPYGLAAYAYTTSGKTSAALSRDVQSGMISINHHGLALPEVPFGGIKDSGYGSEGGTEAMDNFFNIKLVTEAI</sequence>
<proteinExistence type="inferred from homology"/>
<dbReference type="SUPFAM" id="SSF53720">
    <property type="entry name" value="ALDH-like"/>
    <property type="match status" value="1"/>
</dbReference>
<accession>A0A249PJV8</accession>
<keyword evidence="2" id="KW-0560">Oxidoreductase</keyword>
<keyword evidence="4" id="KW-0614">Plasmid</keyword>
<dbReference type="InterPro" id="IPR015590">
    <property type="entry name" value="Aldehyde_DH_dom"/>
</dbReference>
<dbReference type="EMBL" id="CP023068">
    <property type="protein sequence ID" value="ASY66223.1"/>
    <property type="molecule type" value="Genomic_DNA"/>
</dbReference>
<dbReference type="Proteomes" id="UP000217211">
    <property type="component" value="Plasmid pSJ05684b"/>
</dbReference>
<dbReference type="Gene3D" id="3.40.605.10">
    <property type="entry name" value="Aldehyde Dehydrogenase, Chain A, domain 1"/>
    <property type="match status" value="1"/>
</dbReference>
<evidence type="ECO:0000256" key="1">
    <source>
        <dbReference type="ARBA" id="ARBA00009986"/>
    </source>
</evidence>
<dbReference type="AlphaFoldDB" id="A0A249PJV8"/>
<evidence type="ECO:0000313" key="5">
    <source>
        <dbReference type="Proteomes" id="UP000217211"/>
    </source>
</evidence>
<dbReference type="eggNOG" id="COG1012">
    <property type="taxonomic scope" value="Bacteria"/>
</dbReference>
<name>A0A249PJV8_9HYPH</name>
<dbReference type="Pfam" id="PF00171">
    <property type="entry name" value="Aldedh"/>
    <property type="match status" value="1"/>
</dbReference>
<reference evidence="4 5" key="1">
    <citation type="submission" date="2017-08" db="EMBL/GenBank/DDBJ databases">
        <title>Multipartite genome sequences of Sinorhizobium species nodulating soybeans.</title>
        <authorList>
            <person name="Tian C.F."/>
        </authorList>
    </citation>
    <scope>NUCLEOTIDE SEQUENCE [LARGE SCALE GENOMIC DNA]</scope>
    <source>
        <strain evidence="4 5">CCBAU 05684</strain>
        <plasmid evidence="5">psj05684b</plasmid>
    </source>
</reference>
<dbReference type="STRING" id="716928.GCA_000261485_04758"/>
<evidence type="ECO:0000256" key="2">
    <source>
        <dbReference type="ARBA" id="ARBA00023002"/>
    </source>
</evidence>
<feature type="domain" description="Aldehyde dehydrogenase" evidence="3">
    <location>
        <begin position="26"/>
        <end position="484"/>
    </location>
</feature>
<dbReference type="InterPro" id="IPR016162">
    <property type="entry name" value="Ald_DH_N"/>
</dbReference>
<dbReference type="Gene3D" id="3.40.309.10">
    <property type="entry name" value="Aldehyde Dehydrogenase, Chain A, domain 2"/>
    <property type="match status" value="1"/>
</dbReference>